<dbReference type="Proteomes" id="UP001500886">
    <property type="component" value="Unassembled WGS sequence"/>
</dbReference>
<accession>A0ABN3UAT4</accession>
<keyword evidence="3" id="KW-1185">Reference proteome</keyword>
<sequence length="469" mass="47226">MSESEFQGKSHEELYAMVANGKPERLTEVGKTLKDAFNDLDAISKDLKDHVARVKLEGEGGDAFRKWGEQMVMQTTKLAHYTSSAGAVMTKAAEGLAKAQSHMPKPSASPCLVDAEKEKARVAAAEKDRQAAVDAMRLVDSYYKTAGADLGMLEEPRFALPGFTDGINTWERPYESGAPAAAVGAPSVAGTQGPTSGTGTAAHTPSVSHLSPQGGDGSRVVGHASIGGAPVGGSISGTTIDSTGVVSPTESATTTGSPSPAGDTSRGRQADVYLPLGPVGAGRSVPGRPLAAGGDPGAVRGATGTRGPQYGLSVPRGEGFQRPGTSDGIVGGLPNRPGPAAGVPRLPRGTVVGEEGGLVGRGPVGTGSVPGAAASGVVGGYNGSAQRRLLAPGGPVGAAPSAQPAGRSAFTPGGSGLVRDHQSSGMVPHAGAAPASGARRQQTSRPAYLTEDEKTWTRGRRDTVPPVID</sequence>
<protein>
    <recommendedName>
        <fullName evidence="4">WXG100 family type VII secretion target</fullName>
    </recommendedName>
</protein>
<organism evidence="2 3">
    <name type="scientific">Streptomyces luteosporeus</name>
    <dbReference type="NCBI Taxonomy" id="173856"/>
    <lineage>
        <taxon>Bacteria</taxon>
        <taxon>Bacillati</taxon>
        <taxon>Actinomycetota</taxon>
        <taxon>Actinomycetes</taxon>
        <taxon>Kitasatosporales</taxon>
        <taxon>Streptomycetaceae</taxon>
        <taxon>Streptomyces</taxon>
    </lineage>
</organism>
<feature type="compositionally biased region" description="Low complexity" evidence="1">
    <location>
        <begin position="178"/>
        <end position="189"/>
    </location>
</feature>
<gene>
    <name evidence="2" type="ORF">GCM10010315_58450</name>
</gene>
<comment type="caution">
    <text evidence="2">The sequence shown here is derived from an EMBL/GenBank/DDBJ whole genome shotgun (WGS) entry which is preliminary data.</text>
</comment>
<proteinExistence type="predicted"/>
<dbReference type="EMBL" id="BAAASL010000032">
    <property type="protein sequence ID" value="GAA2725711.1"/>
    <property type="molecule type" value="Genomic_DNA"/>
</dbReference>
<evidence type="ECO:0000313" key="3">
    <source>
        <dbReference type="Proteomes" id="UP001500886"/>
    </source>
</evidence>
<feature type="region of interest" description="Disordered" evidence="1">
    <location>
        <begin position="392"/>
        <end position="469"/>
    </location>
</feature>
<evidence type="ECO:0008006" key="4">
    <source>
        <dbReference type="Google" id="ProtNLM"/>
    </source>
</evidence>
<feature type="compositionally biased region" description="Low complexity" evidence="1">
    <location>
        <begin position="392"/>
        <end position="406"/>
    </location>
</feature>
<evidence type="ECO:0000313" key="2">
    <source>
        <dbReference type="EMBL" id="GAA2725711.1"/>
    </source>
</evidence>
<name>A0ABN3UAT4_9ACTN</name>
<feature type="region of interest" description="Disordered" evidence="1">
    <location>
        <begin position="178"/>
        <end position="367"/>
    </location>
</feature>
<feature type="compositionally biased region" description="Polar residues" evidence="1">
    <location>
        <begin position="190"/>
        <end position="211"/>
    </location>
</feature>
<feature type="compositionally biased region" description="Basic and acidic residues" evidence="1">
    <location>
        <begin position="451"/>
        <end position="463"/>
    </location>
</feature>
<reference evidence="2 3" key="1">
    <citation type="journal article" date="2019" name="Int. J. Syst. Evol. Microbiol.">
        <title>The Global Catalogue of Microorganisms (GCM) 10K type strain sequencing project: providing services to taxonomists for standard genome sequencing and annotation.</title>
        <authorList>
            <consortium name="The Broad Institute Genomics Platform"/>
            <consortium name="The Broad Institute Genome Sequencing Center for Infectious Disease"/>
            <person name="Wu L."/>
            <person name="Ma J."/>
        </authorList>
    </citation>
    <scope>NUCLEOTIDE SEQUENCE [LARGE SCALE GENOMIC DNA]</scope>
    <source>
        <strain evidence="2 3">JCM 4542</strain>
    </source>
</reference>
<evidence type="ECO:0000256" key="1">
    <source>
        <dbReference type="SAM" id="MobiDB-lite"/>
    </source>
</evidence>
<feature type="compositionally biased region" description="Gly residues" evidence="1">
    <location>
        <begin position="354"/>
        <end position="365"/>
    </location>
</feature>
<feature type="compositionally biased region" description="Polar residues" evidence="1">
    <location>
        <begin position="236"/>
        <end position="258"/>
    </location>
</feature>